<feature type="compositionally biased region" description="Acidic residues" evidence="1">
    <location>
        <begin position="200"/>
        <end position="214"/>
    </location>
</feature>
<evidence type="ECO:0000313" key="3">
    <source>
        <dbReference type="EMBL" id="CAB4820272.1"/>
    </source>
</evidence>
<keyword evidence="2" id="KW-0472">Membrane</keyword>
<feature type="compositionally biased region" description="Basic and acidic residues" evidence="1">
    <location>
        <begin position="225"/>
        <end position="239"/>
    </location>
</feature>
<evidence type="ECO:0000256" key="2">
    <source>
        <dbReference type="SAM" id="Phobius"/>
    </source>
</evidence>
<feature type="compositionally biased region" description="Low complexity" evidence="1">
    <location>
        <begin position="134"/>
        <end position="160"/>
    </location>
</feature>
<feature type="compositionally biased region" description="Basic and acidic residues" evidence="1">
    <location>
        <begin position="173"/>
        <end position="185"/>
    </location>
</feature>
<dbReference type="AlphaFoldDB" id="A0A6J6ZF54"/>
<feature type="transmembrane region" description="Helical" evidence="2">
    <location>
        <begin position="71"/>
        <end position="92"/>
    </location>
</feature>
<keyword evidence="2" id="KW-0812">Transmembrane</keyword>
<feature type="region of interest" description="Disordered" evidence="1">
    <location>
        <begin position="94"/>
        <end position="239"/>
    </location>
</feature>
<proteinExistence type="predicted"/>
<gene>
    <name evidence="3" type="ORF">UFOPK3139_00655</name>
</gene>
<keyword evidence="2" id="KW-1133">Transmembrane helix</keyword>
<feature type="compositionally biased region" description="Polar residues" evidence="1">
    <location>
        <begin position="104"/>
        <end position="123"/>
    </location>
</feature>
<organism evidence="3">
    <name type="scientific">freshwater metagenome</name>
    <dbReference type="NCBI Taxonomy" id="449393"/>
    <lineage>
        <taxon>unclassified sequences</taxon>
        <taxon>metagenomes</taxon>
        <taxon>ecological metagenomes</taxon>
    </lineage>
</organism>
<name>A0A6J6ZF54_9ZZZZ</name>
<evidence type="ECO:0000256" key="1">
    <source>
        <dbReference type="SAM" id="MobiDB-lite"/>
    </source>
</evidence>
<reference evidence="3" key="1">
    <citation type="submission" date="2020-05" db="EMBL/GenBank/DDBJ databases">
        <authorList>
            <person name="Chiriac C."/>
            <person name="Salcher M."/>
            <person name="Ghai R."/>
            <person name="Kavagutti S V."/>
        </authorList>
    </citation>
    <scope>NUCLEOTIDE SEQUENCE</scope>
</reference>
<protein>
    <submittedName>
        <fullName evidence="3">Unannotated protein</fullName>
    </submittedName>
</protein>
<accession>A0A6J6ZF54</accession>
<dbReference type="EMBL" id="CAFABA010000018">
    <property type="protein sequence ID" value="CAB4820272.1"/>
    <property type="molecule type" value="Genomic_DNA"/>
</dbReference>
<sequence>MTDAPEPTADMPIDPEQMLAADASLAEFAAALRAPATPRELGGESAVLDLMVAAIAPPIPSKDRHMMKHRFARTAAIATVAVLSIGGVAAAATGTNPLRPIVNGSDNSSERPVNGLVVTNPTDESSDPPVPRLNSTTTSPTTTTAPPPTSTTIATNATTECTEENHGAQVSEVAKDKSEDGERNHGAVVSAAAHDKNDCDEIDDASDDDDDDDGSATPGSGNSGHDSRSDKSGEGKKGR</sequence>